<feature type="transmembrane region" description="Helical" evidence="1">
    <location>
        <begin position="75"/>
        <end position="92"/>
    </location>
</feature>
<reference evidence="4" key="1">
    <citation type="submission" date="2012-12" db="EMBL/GenBank/DDBJ databases">
        <authorList>
            <person name="Hellsten U."/>
            <person name="Grimwood J."/>
            <person name="Chapman J.A."/>
            <person name="Shapiro H."/>
            <person name="Aerts A."/>
            <person name="Otillar R.P."/>
            <person name="Terry A.Y."/>
            <person name="Boore J.L."/>
            <person name="Simakov O."/>
            <person name="Marletaz F."/>
            <person name="Cho S.-J."/>
            <person name="Edsinger-Gonzales E."/>
            <person name="Havlak P."/>
            <person name="Kuo D.-H."/>
            <person name="Larsson T."/>
            <person name="Lv J."/>
            <person name="Arendt D."/>
            <person name="Savage R."/>
            <person name="Osoegawa K."/>
            <person name="de Jong P."/>
            <person name="Lindberg D.R."/>
            <person name="Seaver E.C."/>
            <person name="Weisblat D.A."/>
            <person name="Putnam N.H."/>
            <person name="Grigoriev I.V."/>
            <person name="Rokhsar D.S."/>
        </authorList>
    </citation>
    <scope>NUCLEOTIDE SEQUENCE</scope>
    <source>
        <strain evidence="4">I ESC-2004</strain>
    </source>
</reference>
<feature type="transmembrane region" description="Helical" evidence="1">
    <location>
        <begin position="113"/>
        <end position="130"/>
    </location>
</feature>
<dbReference type="OMA" id="YYLKADH"/>
<feature type="transmembrane region" description="Helical" evidence="1">
    <location>
        <begin position="300"/>
        <end position="318"/>
    </location>
</feature>
<evidence type="ECO:0000313" key="3">
    <source>
        <dbReference type="EnsemblMetazoa" id="CapteP198494"/>
    </source>
</evidence>
<dbReference type="PANTHER" id="PTHR35270">
    <property type="entry name" value="FUSELESS, ISOFORM A"/>
    <property type="match status" value="1"/>
</dbReference>
<dbReference type="OrthoDB" id="45313at2759"/>
<dbReference type="AlphaFoldDB" id="R7UE70"/>
<evidence type="ECO:0000313" key="2">
    <source>
        <dbReference type="EMBL" id="ELU04834.1"/>
    </source>
</evidence>
<dbReference type="EMBL" id="AMQN01008045">
    <property type="status" value="NOT_ANNOTATED_CDS"/>
    <property type="molecule type" value="Genomic_DNA"/>
</dbReference>
<feature type="transmembrane region" description="Helical" evidence="1">
    <location>
        <begin position="220"/>
        <end position="241"/>
    </location>
</feature>
<proteinExistence type="predicted"/>
<feature type="transmembrane region" description="Helical" evidence="1">
    <location>
        <begin position="338"/>
        <end position="361"/>
    </location>
</feature>
<feature type="transmembrane region" description="Helical" evidence="1">
    <location>
        <begin position="261"/>
        <end position="279"/>
    </location>
</feature>
<evidence type="ECO:0000313" key="4">
    <source>
        <dbReference type="Proteomes" id="UP000014760"/>
    </source>
</evidence>
<accession>R7UE70</accession>
<keyword evidence="4" id="KW-1185">Reference proteome</keyword>
<reference evidence="3" key="3">
    <citation type="submission" date="2015-06" db="UniProtKB">
        <authorList>
            <consortium name="EnsemblMetazoa"/>
        </authorList>
    </citation>
    <scope>IDENTIFICATION</scope>
</reference>
<keyword evidence="1" id="KW-1133">Transmembrane helix</keyword>
<feature type="transmembrane region" description="Helical" evidence="1">
    <location>
        <begin position="34"/>
        <end position="55"/>
    </location>
</feature>
<keyword evidence="1" id="KW-0472">Membrane</keyword>
<dbReference type="HOGENOM" id="CLU_039224_1_0_1"/>
<sequence>MSTPAKRLSLSAKRASWPTIQQAKHKDETSVERALHAVDSVLNLLVFMPSMAFFWRGIWDLYGVYIFPGQEPLTHWATFAFGSCSIFGYMLLPVCKWAFSMVSRWPREILTRIYLIGYSILYMAYWRGVWSVADYYLFPYDWEAGAIGMAICYPTLLILKGSKSTLFPPYVTALDTRGDVLEAGTRFLIKVQRTVLLLLMNCNQCTETEYSPKWSQPSSILLYFLDSAFTHFVISTLVILLWRSMWAIVKQLFSSMDDHTSDWICFGIGYPSVAILFACEEPIAMLCVYLEKRGWHFAKLVWENAVFAVATCTLVFIWRGTWHLNVYYIISDPFLGGWVNLGIGTVLLVSLQLVSFVGFCGCSVDGTTPGRDGIFPTQYLRVYLMPKIIKIRTKAVEDATGEGLPGMIKSDSTKHIMKFDEIAEERDQSNNLDKGIENRAFEESLSKY</sequence>
<evidence type="ECO:0000256" key="1">
    <source>
        <dbReference type="SAM" id="Phobius"/>
    </source>
</evidence>
<keyword evidence="1" id="KW-0812">Transmembrane</keyword>
<protein>
    <submittedName>
        <fullName evidence="2 3">Uncharacterized protein</fullName>
    </submittedName>
</protein>
<gene>
    <name evidence="2" type="ORF">CAPTEDRAFT_198494</name>
</gene>
<reference evidence="2 4" key="2">
    <citation type="journal article" date="2013" name="Nature">
        <title>Insights into bilaterian evolution from three spiralian genomes.</title>
        <authorList>
            <person name="Simakov O."/>
            <person name="Marletaz F."/>
            <person name="Cho S.J."/>
            <person name="Edsinger-Gonzales E."/>
            <person name="Havlak P."/>
            <person name="Hellsten U."/>
            <person name="Kuo D.H."/>
            <person name="Larsson T."/>
            <person name="Lv J."/>
            <person name="Arendt D."/>
            <person name="Savage R."/>
            <person name="Osoegawa K."/>
            <person name="de Jong P."/>
            <person name="Grimwood J."/>
            <person name="Chapman J.A."/>
            <person name="Shapiro H."/>
            <person name="Aerts A."/>
            <person name="Otillar R.P."/>
            <person name="Terry A.Y."/>
            <person name="Boore J.L."/>
            <person name="Grigoriev I.V."/>
            <person name="Lindberg D.R."/>
            <person name="Seaver E.C."/>
            <person name="Weisblat D.A."/>
            <person name="Putnam N.H."/>
            <person name="Rokhsar D.S."/>
        </authorList>
    </citation>
    <scope>NUCLEOTIDE SEQUENCE</scope>
    <source>
        <strain evidence="2 4">I ESC-2004</strain>
    </source>
</reference>
<dbReference type="PANTHER" id="PTHR35270:SF2">
    <property type="entry name" value="FUSELESS, ISOFORM A"/>
    <property type="match status" value="1"/>
</dbReference>
<dbReference type="InterPro" id="IPR032751">
    <property type="entry name" value="Fuseless"/>
</dbReference>
<dbReference type="EnsemblMetazoa" id="CapteT198494">
    <property type="protein sequence ID" value="CapteP198494"/>
    <property type="gene ID" value="CapteG198494"/>
</dbReference>
<dbReference type="Pfam" id="PF15993">
    <property type="entry name" value="Fuseless"/>
    <property type="match status" value="1"/>
</dbReference>
<organism evidence="2">
    <name type="scientific">Capitella teleta</name>
    <name type="common">Polychaete worm</name>
    <dbReference type="NCBI Taxonomy" id="283909"/>
    <lineage>
        <taxon>Eukaryota</taxon>
        <taxon>Metazoa</taxon>
        <taxon>Spiralia</taxon>
        <taxon>Lophotrochozoa</taxon>
        <taxon>Annelida</taxon>
        <taxon>Polychaeta</taxon>
        <taxon>Sedentaria</taxon>
        <taxon>Scolecida</taxon>
        <taxon>Capitellidae</taxon>
        <taxon>Capitella</taxon>
    </lineage>
</organism>
<dbReference type="EMBL" id="KB302059">
    <property type="protein sequence ID" value="ELU04834.1"/>
    <property type="molecule type" value="Genomic_DNA"/>
</dbReference>
<name>R7UE70_CAPTE</name>
<dbReference type="Proteomes" id="UP000014760">
    <property type="component" value="Unassembled WGS sequence"/>
</dbReference>